<reference evidence="2" key="1">
    <citation type="journal article" date="2021" name="Nat. Commun.">
        <title>Genetic determinants of endophytism in the Arabidopsis root mycobiome.</title>
        <authorList>
            <person name="Mesny F."/>
            <person name="Miyauchi S."/>
            <person name="Thiergart T."/>
            <person name="Pickel B."/>
            <person name="Atanasova L."/>
            <person name="Karlsson M."/>
            <person name="Huettel B."/>
            <person name="Barry K.W."/>
            <person name="Haridas S."/>
            <person name="Chen C."/>
            <person name="Bauer D."/>
            <person name="Andreopoulos W."/>
            <person name="Pangilinan J."/>
            <person name="LaButti K."/>
            <person name="Riley R."/>
            <person name="Lipzen A."/>
            <person name="Clum A."/>
            <person name="Drula E."/>
            <person name="Henrissat B."/>
            <person name="Kohler A."/>
            <person name="Grigoriev I.V."/>
            <person name="Martin F.M."/>
            <person name="Hacquard S."/>
        </authorList>
    </citation>
    <scope>NUCLEOTIDE SEQUENCE</scope>
    <source>
        <strain evidence="2">MPI-CAGE-CH-0235</strain>
    </source>
</reference>
<sequence length="175" mass="19392">MGRQWGGIALSGIAITCRLFRAPQVWSGLMGCIFAVFAYILLSSPGLCGSGRLGTFITWSIYSPESPSSSWCFECIQRSLMVSLIVELFFYASHVSMKRPILQTPSDYYRFVWWPVLGLTRQLLCCRGKCPLPLSRWISGTHPCGVQQAAGHHSLTLCKVNCALDVHAFLDHASS</sequence>
<proteinExistence type="predicted"/>
<keyword evidence="1" id="KW-0812">Transmembrane</keyword>
<keyword evidence="1" id="KW-0472">Membrane</keyword>
<organism evidence="2 3">
    <name type="scientific">Stachybotrys elegans</name>
    <dbReference type="NCBI Taxonomy" id="80388"/>
    <lineage>
        <taxon>Eukaryota</taxon>
        <taxon>Fungi</taxon>
        <taxon>Dikarya</taxon>
        <taxon>Ascomycota</taxon>
        <taxon>Pezizomycotina</taxon>
        <taxon>Sordariomycetes</taxon>
        <taxon>Hypocreomycetidae</taxon>
        <taxon>Hypocreales</taxon>
        <taxon>Stachybotryaceae</taxon>
        <taxon>Stachybotrys</taxon>
    </lineage>
</organism>
<feature type="transmembrane region" description="Helical" evidence="1">
    <location>
        <begin position="25"/>
        <end position="42"/>
    </location>
</feature>
<protein>
    <submittedName>
        <fullName evidence="2">Uncharacterized protein</fullName>
    </submittedName>
</protein>
<evidence type="ECO:0000313" key="3">
    <source>
        <dbReference type="Proteomes" id="UP000813444"/>
    </source>
</evidence>
<dbReference type="Proteomes" id="UP000813444">
    <property type="component" value="Unassembled WGS sequence"/>
</dbReference>
<comment type="caution">
    <text evidence="2">The sequence shown here is derived from an EMBL/GenBank/DDBJ whole genome shotgun (WGS) entry which is preliminary data.</text>
</comment>
<keyword evidence="3" id="KW-1185">Reference proteome</keyword>
<dbReference type="AlphaFoldDB" id="A0A8K0SA42"/>
<accession>A0A8K0SA42</accession>
<dbReference type="PROSITE" id="PS51257">
    <property type="entry name" value="PROKAR_LIPOPROTEIN"/>
    <property type="match status" value="1"/>
</dbReference>
<evidence type="ECO:0000256" key="1">
    <source>
        <dbReference type="SAM" id="Phobius"/>
    </source>
</evidence>
<keyword evidence="1" id="KW-1133">Transmembrane helix</keyword>
<dbReference type="EMBL" id="JAGPNK010000023">
    <property type="protein sequence ID" value="KAH7304459.1"/>
    <property type="molecule type" value="Genomic_DNA"/>
</dbReference>
<evidence type="ECO:0000313" key="2">
    <source>
        <dbReference type="EMBL" id="KAH7304459.1"/>
    </source>
</evidence>
<name>A0A8K0SA42_9HYPO</name>
<gene>
    <name evidence="2" type="ORF">B0I35DRAFT_150868</name>
</gene>